<feature type="transmembrane region" description="Helical" evidence="1">
    <location>
        <begin position="300"/>
        <end position="319"/>
    </location>
</feature>
<evidence type="ECO:0000256" key="1">
    <source>
        <dbReference type="SAM" id="Phobius"/>
    </source>
</evidence>
<keyword evidence="1" id="KW-1133">Transmembrane helix</keyword>
<feature type="transmembrane region" description="Helical" evidence="1">
    <location>
        <begin position="116"/>
        <end position="135"/>
    </location>
</feature>
<evidence type="ECO:0000313" key="2">
    <source>
        <dbReference type="EMBL" id="EXF95689.1"/>
    </source>
</evidence>
<reference evidence="2 3" key="1">
    <citation type="journal article" date="2011" name="J. Bacteriol.">
        <title>Draft genome sequence of the polycyclic aromatic hydrocarbon-degrading, genetically engineered bioluminescent bioreporter Pseudomonas fluorescens HK44.</title>
        <authorList>
            <person name="Chauhan A."/>
            <person name="Layton A.C."/>
            <person name="Williams D.E."/>
            <person name="Smartt A.E."/>
            <person name="Ripp S."/>
            <person name="Karpinets T.V."/>
            <person name="Brown S.D."/>
            <person name="Sayler G.S."/>
        </authorList>
    </citation>
    <scope>NUCLEOTIDE SEQUENCE [LARGE SCALE GENOMIC DNA]</scope>
    <source>
        <strain evidence="2 3">HK44</strain>
    </source>
</reference>
<feature type="transmembrane region" description="Helical" evidence="1">
    <location>
        <begin position="78"/>
        <end position="96"/>
    </location>
</feature>
<protein>
    <submittedName>
        <fullName evidence="2">Membrane protein</fullName>
    </submittedName>
</protein>
<dbReference type="AlphaFoldDB" id="A0A010S4Z8"/>
<proteinExistence type="predicted"/>
<dbReference type="RefSeq" id="WP_019693583.1">
    <property type="nucleotide sequence ID" value="NZ_AFOY02000005.1"/>
</dbReference>
<feature type="transmembrane region" description="Helical" evidence="1">
    <location>
        <begin position="197"/>
        <end position="218"/>
    </location>
</feature>
<dbReference type="PATRIC" id="fig|1042209.11.peg.1372"/>
<feature type="transmembrane region" description="Helical" evidence="1">
    <location>
        <begin position="21"/>
        <end position="39"/>
    </location>
</feature>
<comment type="caution">
    <text evidence="2">The sequence shown here is derived from an EMBL/GenBank/DDBJ whole genome shotgun (WGS) entry which is preliminary data.</text>
</comment>
<dbReference type="EMBL" id="AFOY02000005">
    <property type="protein sequence ID" value="EXF95689.1"/>
    <property type="molecule type" value="Genomic_DNA"/>
</dbReference>
<gene>
    <name evidence="2" type="ORF">HK44_024130</name>
</gene>
<dbReference type="eggNOG" id="ENOG50317F7">
    <property type="taxonomic scope" value="Bacteria"/>
</dbReference>
<feature type="transmembrane region" description="Helical" evidence="1">
    <location>
        <begin position="173"/>
        <end position="191"/>
    </location>
</feature>
<keyword evidence="1" id="KW-0812">Transmembrane</keyword>
<feature type="transmembrane region" description="Helical" evidence="1">
    <location>
        <begin position="147"/>
        <end position="166"/>
    </location>
</feature>
<feature type="transmembrane region" description="Helical" evidence="1">
    <location>
        <begin position="353"/>
        <end position="372"/>
    </location>
</feature>
<dbReference type="OrthoDB" id="1706162at2"/>
<sequence length="406" mass="44042">MDTTTEKHRLNRLVGRSPFDTAIILLMIGTTLLIFWISLTNRSSWSAHWPDYSHMVTSLPEPSAWLRWVLGDISEVAFYKHEFASIGLLAGAYLGYWANRTGKSWQGFAISYGSGLWPWLITSSLLGLLLSNLLWGWTVTATRWQPTFAAFVSLPAAMVLMFGGGWKVTINGAIMGAILVTLMCLLIVNYVCNPLGLPAVIGNVTGMAVASVFAFLLCRYVPSLVKSEQSAPSEEPFDSAATPALSKTPDYGIFWSLRRVLADFSEAPFFGNELASLGLLLGALLAYTLNPMSPVYGSGLLPQLIGAQALTSALGVVIWRRQWILRGWYPTYIPLVSVVPAAVLTYGGSWQVIGSSALLGALIAPPLACVIAKRLPADMHPYIGNVLSMAISTLLIVPLIGFLITQ</sequence>
<organism evidence="2 3">
    <name type="scientific">Pseudomonas fluorescens HK44</name>
    <dbReference type="NCBI Taxonomy" id="1042209"/>
    <lineage>
        <taxon>Bacteria</taxon>
        <taxon>Pseudomonadati</taxon>
        <taxon>Pseudomonadota</taxon>
        <taxon>Gammaproteobacteria</taxon>
        <taxon>Pseudomonadales</taxon>
        <taxon>Pseudomonadaceae</taxon>
        <taxon>Pseudomonas</taxon>
    </lineage>
</organism>
<dbReference type="HOGENOM" id="CLU_059545_0_0_6"/>
<keyword evidence="1" id="KW-0472">Membrane</keyword>
<accession>A0A010S4Z8</accession>
<dbReference type="Proteomes" id="UP000022611">
    <property type="component" value="Unassembled WGS sequence"/>
</dbReference>
<feature type="transmembrane region" description="Helical" evidence="1">
    <location>
        <begin position="384"/>
        <end position="404"/>
    </location>
</feature>
<evidence type="ECO:0000313" key="3">
    <source>
        <dbReference type="Proteomes" id="UP000022611"/>
    </source>
</evidence>
<feature type="transmembrane region" description="Helical" evidence="1">
    <location>
        <begin position="267"/>
        <end position="288"/>
    </location>
</feature>
<name>A0A010S4Z8_PSEFL</name>
<feature type="transmembrane region" description="Helical" evidence="1">
    <location>
        <begin position="331"/>
        <end position="347"/>
    </location>
</feature>